<feature type="compositionally biased region" description="Basic and acidic residues" evidence="2">
    <location>
        <begin position="981"/>
        <end position="996"/>
    </location>
</feature>
<comment type="caution">
    <text evidence="4">The sequence shown here is derived from an EMBL/GenBank/DDBJ whole genome shotgun (WGS) entry which is preliminary data.</text>
</comment>
<organism evidence="4 5">
    <name type="scientific">Eragrostis curvula</name>
    <name type="common">weeping love grass</name>
    <dbReference type="NCBI Taxonomy" id="38414"/>
    <lineage>
        <taxon>Eukaryota</taxon>
        <taxon>Viridiplantae</taxon>
        <taxon>Streptophyta</taxon>
        <taxon>Embryophyta</taxon>
        <taxon>Tracheophyta</taxon>
        <taxon>Spermatophyta</taxon>
        <taxon>Magnoliopsida</taxon>
        <taxon>Liliopsida</taxon>
        <taxon>Poales</taxon>
        <taxon>Poaceae</taxon>
        <taxon>PACMAD clade</taxon>
        <taxon>Chloridoideae</taxon>
        <taxon>Eragrostideae</taxon>
        <taxon>Eragrostidinae</taxon>
        <taxon>Eragrostis</taxon>
    </lineage>
</organism>
<keyword evidence="1" id="KW-0862">Zinc</keyword>
<feature type="compositionally biased region" description="Acidic residues" evidence="2">
    <location>
        <begin position="497"/>
        <end position="508"/>
    </location>
</feature>
<keyword evidence="1" id="KW-0863">Zinc-finger</keyword>
<dbReference type="Gene3D" id="4.10.60.10">
    <property type="entry name" value="Zinc finger, CCHC-type"/>
    <property type="match status" value="1"/>
</dbReference>
<gene>
    <name evidence="4" type="ORF">EJB05_11637</name>
</gene>
<dbReference type="Proteomes" id="UP000324897">
    <property type="component" value="Chromosome 4"/>
</dbReference>
<evidence type="ECO:0000313" key="5">
    <source>
        <dbReference type="Proteomes" id="UP000324897"/>
    </source>
</evidence>
<feature type="region of interest" description="Disordered" evidence="2">
    <location>
        <begin position="492"/>
        <end position="522"/>
    </location>
</feature>
<dbReference type="PANTHER" id="PTHR33075:SF9">
    <property type="entry name" value="DUF4283 DOMAIN-CONTAINING PROTEIN"/>
    <property type="match status" value="1"/>
</dbReference>
<name>A0A5J9VRW3_9POAL</name>
<feature type="compositionally biased region" description="Polar residues" evidence="2">
    <location>
        <begin position="443"/>
        <end position="459"/>
    </location>
</feature>
<feature type="region of interest" description="Disordered" evidence="2">
    <location>
        <begin position="967"/>
        <end position="1016"/>
    </location>
</feature>
<feature type="non-terminal residue" evidence="4">
    <location>
        <position position="1"/>
    </location>
</feature>
<evidence type="ECO:0000313" key="4">
    <source>
        <dbReference type="EMBL" id="TVU38277.1"/>
    </source>
</evidence>
<accession>A0A5J9VRW3</accession>
<dbReference type="AlphaFoldDB" id="A0A5J9VRW3"/>
<dbReference type="SMART" id="SM00343">
    <property type="entry name" value="ZnF_C2HC"/>
    <property type="match status" value="2"/>
</dbReference>
<evidence type="ECO:0000256" key="1">
    <source>
        <dbReference type="PROSITE-ProRule" id="PRU00047"/>
    </source>
</evidence>
<keyword evidence="1" id="KW-0479">Metal-binding</keyword>
<evidence type="ECO:0000259" key="3">
    <source>
        <dbReference type="PROSITE" id="PS50158"/>
    </source>
</evidence>
<dbReference type="Gramene" id="TVU38277">
    <property type="protein sequence ID" value="TVU38277"/>
    <property type="gene ID" value="EJB05_11637"/>
</dbReference>
<dbReference type="InterPro" id="IPR029071">
    <property type="entry name" value="Ubiquitin-like_domsf"/>
</dbReference>
<feature type="region of interest" description="Disordered" evidence="2">
    <location>
        <begin position="443"/>
        <end position="463"/>
    </location>
</feature>
<reference evidence="4 5" key="1">
    <citation type="journal article" date="2019" name="Sci. Rep.">
        <title>A high-quality genome of Eragrostis curvula grass provides insights into Poaceae evolution and supports new strategies to enhance forage quality.</title>
        <authorList>
            <person name="Carballo J."/>
            <person name="Santos B.A.C.M."/>
            <person name="Zappacosta D."/>
            <person name="Garbus I."/>
            <person name="Selva J.P."/>
            <person name="Gallo C.A."/>
            <person name="Diaz A."/>
            <person name="Albertini E."/>
            <person name="Caccamo M."/>
            <person name="Echenique V."/>
        </authorList>
    </citation>
    <scope>NUCLEOTIDE SEQUENCE [LARGE SCALE GENOMIC DNA]</scope>
    <source>
        <strain evidence="5">cv. Victoria</strain>
        <tissue evidence="4">Leaf</tissue>
    </source>
</reference>
<dbReference type="InterPro" id="IPR036875">
    <property type="entry name" value="Znf_CCHC_sf"/>
</dbReference>
<dbReference type="PROSITE" id="PS50158">
    <property type="entry name" value="ZF_CCHC"/>
    <property type="match status" value="1"/>
</dbReference>
<dbReference type="PANTHER" id="PTHR33075">
    <property type="entry name" value="OS02G0499800 PROTEIN"/>
    <property type="match status" value="1"/>
</dbReference>
<dbReference type="CDD" id="cd01763">
    <property type="entry name" value="Ubl_SUMO_like"/>
    <property type="match status" value="1"/>
</dbReference>
<dbReference type="GO" id="GO:0003676">
    <property type="term" value="F:nucleic acid binding"/>
    <property type="evidence" value="ECO:0007669"/>
    <property type="project" value="InterPro"/>
</dbReference>
<proteinExistence type="predicted"/>
<sequence>MVSPVRKESEESIKRVISWAGRNDGGLRDVPLVIPVPVPKAMVVKPVMLVTLKVQDTQRRTVARTMRRTDKMQGLMDHYYDVVSPAVAARGEGRFVFDGRRVKGEHTPEDLNMVYFNLWGNGGALWSKESRDFDQEEQNSWTLIQRKKLQRKSWRQIGKARPQKPSLSTVLTGANKVAINHVNPSVLTGANAIPVNNVASTTHPKVANAADCRAVDDHTSVFDRIQFPKVSVFSRLNAEDLERNAMEAASANQEGTQNNKSGDAMRLQKQKEIMRMEGETANKAGSSRELAVNSNFKQVKTVPSVTGPKLKIQHYCERCLLLGHSRKFCRNPIRCSNCRDWGHIASNCPNPPINPGFQLKESPVDSFTRINAGPWKALNPQNWFKQRPAQAMDPSSSRPTVLETPVDFILVGQSHGSRTNEVSNPSTSPTTVLQLANKSPSFHPIEQNSPSTAIASQPNRTDEGCDAMAYQRADPSPWMPRNSELIEVENRKNNHDEAEEGEQDDQADWGEWLQNGPPDAAPAAQEQAVLEEADNIQAEEALEEKHVEEQLFDLNEAPEEVDMEIVAEEGVRPEGNLFDLNVPMEEDLVVLQNQQLDVINQGLLEHEHGDAGIIPEQQPNNIEMNPGEAFIELNDFVNDLINEDVQPEDDSQLSFQVSDSIMGGNGSVGSAASVNQPAPLGHNAEVVLALEAVDNAPVAAFLPMELQIEDLIGDQIQQHNHGQDNNGNANMNLQVGMMQFASELRPDPVFQSMFDSLSFARQKQPSPDCYRLWAKFFFPIGMTEPRITIPAAWASFIITMLLAPETFESAKSLLISKAWDIIRKHAREEMAFILPAKCPVTEKMHCPSEEVAPSKATLTEPEEKEPPPLTENEDNLVTPPSDKCELRDCSSAISKMKKKYGCYEILVESEVGRSTRIKSNHKGYKHSNCQNKQCFGCTAELPTLSPSIIKNLGTDFCNLSPEKVKDEALKKKRKVKAPVGQKEKPDEEASKPDEKKGKKPKVSTKKIKKKPSKDDK</sequence>
<feature type="region of interest" description="Disordered" evidence="2">
    <location>
        <begin position="849"/>
        <end position="882"/>
    </location>
</feature>
<feature type="domain" description="CCHC-type" evidence="3">
    <location>
        <begin position="334"/>
        <end position="350"/>
    </location>
</feature>
<protein>
    <recommendedName>
        <fullName evidence="3">CCHC-type domain-containing protein</fullName>
    </recommendedName>
</protein>
<evidence type="ECO:0000256" key="2">
    <source>
        <dbReference type="SAM" id="MobiDB-lite"/>
    </source>
</evidence>
<feature type="compositionally biased region" description="Basic residues" evidence="2">
    <location>
        <begin position="997"/>
        <end position="1016"/>
    </location>
</feature>
<dbReference type="GO" id="GO:0008270">
    <property type="term" value="F:zinc ion binding"/>
    <property type="evidence" value="ECO:0007669"/>
    <property type="project" value="UniProtKB-KW"/>
</dbReference>
<dbReference type="Gene3D" id="3.10.20.90">
    <property type="entry name" value="Phosphatidylinositol 3-kinase Catalytic Subunit, Chain A, domain 1"/>
    <property type="match status" value="1"/>
</dbReference>
<dbReference type="OrthoDB" id="442921at2759"/>
<keyword evidence="5" id="KW-1185">Reference proteome</keyword>
<dbReference type="SUPFAM" id="SSF54236">
    <property type="entry name" value="Ubiquitin-like"/>
    <property type="match status" value="1"/>
</dbReference>
<dbReference type="SUPFAM" id="SSF57756">
    <property type="entry name" value="Retrovirus zinc finger-like domains"/>
    <property type="match status" value="1"/>
</dbReference>
<dbReference type="InterPro" id="IPR001878">
    <property type="entry name" value="Znf_CCHC"/>
</dbReference>
<dbReference type="EMBL" id="RWGY01000007">
    <property type="protein sequence ID" value="TVU38277.1"/>
    <property type="molecule type" value="Genomic_DNA"/>
</dbReference>